<dbReference type="InterPro" id="IPR001451">
    <property type="entry name" value="Hexapep"/>
</dbReference>
<dbReference type="STRING" id="93060.P9215_14851"/>
<dbReference type="OrthoDB" id="708224at2"/>
<dbReference type="Pfam" id="PF00132">
    <property type="entry name" value="Hexapep"/>
    <property type="match status" value="1"/>
</dbReference>
<dbReference type="GO" id="GO:0016740">
    <property type="term" value="F:transferase activity"/>
    <property type="evidence" value="ECO:0007669"/>
    <property type="project" value="UniProtKB-KW"/>
</dbReference>
<dbReference type="PANTHER" id="PTHR43300">
    <property type="entry name" value="ACETYLTRANSFERASE"/>
    <property type="match status" value="1"/>
</dbReference>
<dbReference type="GO" id="GO:0031470">
    <property type="term" value="C:carboxysome"/>
    <property type="evidence" value="ECO:0007669"/>
    <property type="project" value="UniProtKB-ARBA"/>
</dbReference>
<proteinExistence type="predicted"/>
<dbReference type="AlphaFoldDB" id="A8G667"/>
<evidence type="ECO:0000313" key="2">
    <source>
        <dbReference type="Proteomes" id="UP000002014"/>
    </source>
</evidence>
<dbReference type="Proteomes" id="UP000002014">
    <property type="component" value="Chromosome"/>
</dbReference>
<dbReference type="InterPro" id="IPR050179">
    <property type="entry name" value="Trans_hexapeptide_repeat"/>
</dbReference>
<dbReference type="CDD" id="cd03360">
    <property type="entry name" value="LbH_AT_putative"/>
    <property type="match status" value="1"/>
</dbReference>
<gene>
    <name evidence="1" type="ordered locus">P9215_14851</name>
</gene>
<protein>
    <submittedName>
        <fullName evidence="1">Carbonic anhydrase/acetyltransferase, isoleucine patch superfamily</fullName>
    </submittedName>
</protein>
<dbReference type="GO" id="GO:0043886">
    <property type="term" value="F:structural constituent of carboxysome shell"/>
    <property type="evidence" value="ECO:0007669"/>
    <property type="project" value="UniProtKB-ARBA"/>
</dbReference>
<reference evidence="1 2" key="1">
    <citation type="journal article" date="2007" name="PLoS Genet.">
        <title>Patterns and implications of gene gain and loss in the evolution of Prochlorococcus.</title>
        <authorList>
            <person name="Kettler G.C."/>
            <person name="Martiny A.C."/>
            <person name="Huang K."/>
            <person name="Zucker J."/>
            <person name="Coleman M.L."/>
            <person name="Rodrigue S."/>
            <person name="Chen F."/>
            <person name="Lapidus A."/>
            <person name="Ferriera S."/>
            <person name="Johnson J."/>
            <person name="Steglich C."/>
            <person name="Church G.M."/>
            <person name="Richardson P."/>
            <person name="Chisholm S.W."/>
        </authorList>
    </citation>
    <scope>NUCLEOTIDE SEQUENCE [LARGE SCALE GENOMIC DNA]</scope>
    <source>
        <strain evidence="1 2">MIT 9215</strain>
    </source>
</reference>
<dbReference type="eggNOG" id="COG0110">
    <property type="taxonomic scope" value="Bacteria"/>
</dbReference>
<organism evidence="1 2">
    <name type="scientific">Prochlorococcus marinus (strain MIT 9215)</name>
    <dbReference type="NCBI Taxonomy" id="93060"/>
    <lineage>
        <taxon>Bacteria</taxon>
        <taxon>Bacillati</taxon>
        <taxon>Cyanobacteriota</taxon>
        <taxon>Cyanophyceae</taxon>
        <taxon>Synechococcales</taxon>
        <taxon>Prochlorococcaceae</taxon>
        <taxon>Prochlorococcus</taxon>
    </lineage>
</organism>
<dbReference type="InterPro" id="IPR020019">
    <property type="entry name" value="AcTrfase_PglD-like"/>
</dbReference>
<dbReference type="InterPro" id="IPR011004">
    <property type="entry name" value="Trimer_LpxA-like_sf"/>
</dbReference>
<dbReference type="PANTHER" id="PTHR43300:SF7">
    <property type="entry name" value="UDP-N-ACETYLBACILLOSAMINE N-ACETYLTRANSFERASE"/>
    <property type="match status" value="1"/>
</dbReference>
<accession>A8G667</accession>
<dbReference type="RefSeq" id="WP_012008146.1">
    <property type="nucleotide sequence ID" value="NC_009840.1"/>
</dbReference>
<sequence length="206" mass="22724">MRHAVIIGPDDLLDLFLENTKNYYINYSSLVRKNFWEKYSSINWIGHDYLNVENIQNCEYFLALKSNKKRHEITNNILKKGGTISKLIDKSSRIFKSANIGKGVIVYPLVTISSFAEIDSYSVISYGTLIGHGVEIGESCFLAPNVKLLGDCKIGKFSMISTGSTILPGISIGDNCLIAPGITIMKNVPSNSKVVSINGSLRILSL</sequence>
<dbReference type="HOGENOM" id="CLU_1330973_0_0_3"/>
<dbReference type="Gene3D" id="2.160.10.10">
    <property type="entry name" value="Hexapeptide repeat proteins"/>
    <property type="match status" value="1"/>
</dbReference>
<evidence type="ECO:0000313" key="1">
    <source>
        <dbReference type="EMBL" id="ABV51098.1"/>
    </source>
</evidence>
<name>A8G667_PROM2</name>
<dbReference type="SUPFAM" id="SSF51161">
    <property type="entry name" value="Trimeric LpxA-like enzymes"/>
    <property type="match status" value="1"/>
</dbReference>
<dbReference type="KEGG" id="pmh:P9215_14851"/>
<dbReference type="EMBL" id="CP000825">
    <property type="protein sequence ID" value="ABV51098.1"/>
    <property type="molecule type" value="Genomic_DNA"/>
</dbReference>
<keyword evidence="1" id="KW-0808">Transferase</keyword>